<dbReference type="PANTHER" id="PTHR33099">
    <property type="entry name" value="FE2OG DIOXYGENASE DOMAIN-CONTAINING PROTEIN"/>
    <property type="match status" value="1"/>
</dbReference>
<reference evidence="1" key="1">
    <citation type="journal article" date="2022" name="New Phytol.">
        <title>Evolutionary transition to the ectomycorrhizal habit in the genomes of a hyperdiverse lineage of mushroom-forming fungi.</title>
        <authorList>
            <person name="Looney B."/>
            <person name="Miyauchi S."/>
            <person name="Morin E."/>
            <person name="Drula E."/>
            <person name="Courty P.E."/>
            <person name="Kohler A."/>
            <person name="Kuo A."/>
            <person name="LaButti K."/>
            <person name="Pangilinan J."/>
            <person name="Lipzen A."/>
            <person name="Riley R."/>
            <person name="Andreopoulos W."/>
            <person name="He G."/>
            <person name="Johnson J."/>
            <person name="Nolan M."/>
            <person name="Tritt A."/>
            <person name="Barry K.W."/>
            <person name="Grigoriev I.V."/>
            <person name="Nagy L.G."/>
            <person name="Hibbett D."/>
            <person name="Henrissat B."/>
            <person name="Matheny P.B."/>
            <person name="Labbe J."/>
            <person name="Martin F.M."/>
        </authorList>
    </citation>
    <scope>NUCLEOTIDE SEQUENCE</scope>
    <source>
        <strain evidence="1">BPL690</strain>
    </source>
</reference>
<gene>
    <name evidence="1" type="ORF">B0F90DRAFT_1774631</name>
</gene>
<sequence>MFRSLVIGFPIAHEGGALHPRHRGEAWTFDSSLELAGSRTPPIGYAAFFGDIEHEVAPVISGHRVTL</sequence>
<comment type="caution">
    <text evidence="1">The sequence shown here is derived from an EMBL/GenBank/DDBJ whole genome shotgun (WGS) entry which is preliminary data.</text>
</comment>
<dbReference type="EMBL" id="WTXG01000143">
    <property type="protein sequence ID" value="KAI0291807.1"/>
    <property type="molecule type" value="Genomic_DNA"/>
</dbReference>
<feature type="non-terminal residue" evidence="1">
    <location>
        <position position="67"/>
    </location>
</feature>
<evidence type="ECO:0000313" key="1">
    <source>
        <dbReference type="EMBL" id="KAI0291807.1"/>
    </source>
</evidence>
<proteinExistence type="predicted"/>
<dbReference type="Proteomes" id="UP001203297">
    <property type="component" value="Unassembled WGS sequence"/>
</dbReference>
<accession>A0AAD4QJH7</accession>
<dbReference type="PANTHER" id="PTHR33099:SF7">
    <property type="entry name" value="MYND-TYPE DOMAIN-CONTAINING PROTEIN"/>
    <property type="match status" value="1"/>
</dbReference>
<name>A0AAD4QJH7_9AGAM</name>
<keyword evidence="2" id="KW-1185">Reference proteome</keyword>
<evidence type="ECO:0000313" key="2">
    <source>
        <dbReference type="Proteomes" id="UP001203297"/>
    </source>
</evidence>
<evidence type="ECO:0008006" key="3">
    <source>
        <dbReference type="Google" id="ProtNLM"/>
    </source>
</evidence>
<organism evidence="1 2">
    <name type="scientific">Multifurca ochricompacta</name>
    <dbReference type="NCBI Taxonomy" id="376703"/>
    <lineage>
        <taxon>Eukaryota</taxon>
        <taxon>Fungi</taxon>
        <taxon>Dikarya</taxon>
        <taxon>Basidiomycota</taxon>
        <taxon>Agaricomycotina</taxon>
        <taxon>Agaricomycetes</taxon>
        <taxon>Russulales</taxon>
        <taxon>Russulaceae</taxon>
        <taxon>Multifurca</taxon>
    </lineage>
</organism>
<dbReference type="AlphaFoldDB" id="A0AAD4QJH7"/>
<protein>
    <recommendedName>
        <fullName evidence="3">Prolyl 4-hydroxylase alpha subunit Fe(2+) 2OG dioxygenase domain-containing protein</fullName>
    </recommendedName>
</protein>